<organism evidence="1 2">
    <name type="scientific">Hericium alpestre</name>
    <dbReference type="NCBI Taxonomy" id="135208"/>
    <lineage>
        <taxon>Eukaryota</taxon>
        <taxon>Fungi</taxon>
        <taxon>Dikarya</taxon>
        <taxon>Basidiomycota</taxon>
        <taxon>Agaricomycotina</taxon>
        <taxon>Agaricomycetes</taxon>
        <taxon>Russulales</taxon>
        <taxon>Hericiaceae</taxon>
        <taxon>Hericium</taxon>
    </lineage>
</organism>
<comment type="caution">
    <text evidence="1">The sequence shown here is derived from an EMBL/GenBank/DDBJ whole genome shotgun (WGS) entry which is preliminary data.</text>
</comment>
<dbReference type="Proteomes" id="UP000298061">
    <property type="component" value="Unassembled WGS sequence"/>
</dbReference>
<protein>
    <submittedName>
        <fullName evidence="1">Uncharacterized protein</fullName>
    </submittedName>
</protein>
<dbReference type="AlphaFoldDB" id="A0A4Z0A3P3"/>
<keyword evidence="2" id="KW-1185">Reference proteome</keyword>
<dbReference type="EMBL" id="SFCI01000189">
    <property type="protein sequence ID" value="TFY81642.1"/>
    <property type="molecule type" value="Genomic_DNA"/>
</dbReference>
<gene>
    <name evidence="1" type="ORF">EWM64_g2365</name>
</gene>
<name>A0A4Z0A3P3_9AGAM</name>
<evidence type="ECO:0000313" key="2">
    <source>
        <dbReference type="Proteomes" id="UP000298061"/>
    </source>
</evidence>
<proteinExistence type="predicted"/>
<evidence type="ECO:0000313" key="1">
    <source>
        <dbReference type="EMBL" id="TFY81642.1"/>
    </source>
</evidence>
<reference evidence="1 2" key="1">
    <citation type="submission" date="2019-02" db="EMBL/GenBank/DDBJ databases">
        <title>Genome sequencing of the rare red list fungi Hericium alpestre (H. flagellum).</title>
        <authorList>
            <person name="Buettner E."/>
            <person name="Kellner H."/>
        </authorList>
    </citation>
    <scope>NUCLEOTIDE SEQUENCE [LARGE SCALE GENOMIC DNA]</scope>
    <source>
        <strain evidence="1 2">DSM 108284</strain>
    </source>
</reference>
<sequence length="228" mass="25721">MRLAQDVALDIGDGKHAGRVAVSTEYVAVIPLSGLRSGSHAARTFARRYATRRRRRRWLRLRNDSPTLYPTIHDTATRLGPVCFLYARPTRTRDRNAEFACARPAGWTLRSTSATANALLDVSQLKRYRTWLLSLRAAVALDFTPGLSLAVARQDTDAAYAETRRQSSNGQRVVWPTTRGCARRLWQATWPTPSTHGWKGRISMPRKQQQQPPSCAYARYAPTPLRMT</sequence>
<accession>A0A4Z0A3P3</accession>